<evidence type="ECO:0000313" key="2">
    <source>
        <dbReference type="EMBL" id="CAH1736697.1"/>
    </source>
</evidence>
<evidence type="ECO:0000313" key="3">
    <source>
        <dbReference type="Proteomes" id="UP001154329"/>
    </source>
</evidence>
<dbReference type="AlphaFoldDB" id="A0A9P0JDB7"/>
<accession>A0A9P0JDB7</accession>
<sequence length="193" mass="22266">MVDAWKFGNRRAMIGYSPIFTKRFTVVYRYKPEVITVKVRSSAFDALDLAVSPETISETFSKVVFFAGSRTTDEKSSLSVRAQSDSRERGTRQMIIDIDENRIAEDKSNTRLCAPRCNCEYLQPPDADLITVDVDHFEGDNVVKRNTTRRSENGESRPHSKRSQKSVSSWWKRSKRFATDIAVDFMWRIFLCC</sequence>
<protein>
    <submittedName>
        <fullName evidence="2">Uncharacterized protein</fullName>
    </submittedName>
</protein>
<gene>
    <name evidence="2" type="ORF">APHIGO_LOCUS10383</name>
</gene>
<keyword evidence="3" id="KW-1185">Reference proteome</keyword>
<feature type="compositionally biased region" description="Basic and acidic residues" evidence="1">
    <location>
        <begin position="146"/>
        <end position="158"/>
    </location>
</feature>
<reference evidence="2" key="1">
    <citation type="submission" date="2022-02" db="EMBL/GenBank/DDBJ databases">
        <authorList>
            <person name="King R."/>
        </authorList>
    </citation>
    <scope>NUCLEOTIDE SEQUENCE</scope>
</reference>
<reference evidence="2" key="2">
    <citation type="submission" date="2022-10" db="EMBL/GenBank/DDBJ databases">
        <authorList>
            <consortium name="ENA_rothamsted_submissions"/>
            <consortium name="culmorum"/>
            <person name="King R."/>
        </authorList>
    </citation>
    <scope>NUCLEOTIDE SEQUENCE</scope>
</reference>
<dbReference type="Proteomes" id="UP001154329">
    <property type="component" value="Chromosome 4"/>
</dbReference>
<proteinExistence type="predicted"/>
<name>A0A9P0JDB7_APHGO</name>
<dbReference type="EMBL" id="OU899037">
    <property type="protein sequence ID" value="CAH1736697.1"/>
    <property type="molecule type" value="Genomic_DNA"/>
</dbReference>
<organism evidence="2 3">
    <name type="scientific">Aphis gossypii</name>
    <name type="common">Cotton aphid</name>
    <dbReference type="NCBI Taxonomy" id="80765"/>
    <lineage>
        <taxon>Eukaryota</taxon>
        <taxon>Metazoa</taxon>
        <taxon>Ecdysozoa</taxon>
        <taxon>Arthropoda</taxon>
        <taxon>Hexapoda</taxon>
        <taxon>Insecta</taxon>
        <taxon>Pterygota</taxon>
        <taxon>Neoptera</taxon>
        <taxon>Paraneoptera</taxon>
        <taxon>Hemiptera</taxon>
        <taxon>Sternorrhyncha</taxon>
        <taxon>Aphidomorpha</taxon>
        <taxon>Aphidoidea</taxon>
        <taxon>Aphididae</taxon>
        <taxon>Aphidini</taxon>
        <taxon>Aphis</taxon>
        <taxon>Aphis</taxon>
    </lineage>
</organism>
<evidence type="ECO:0000256" key="1">
    <source>
        <dbReference type="SAM" id="MobiDB-lite"/>
    </source>
</evidence>
<feature type="region of interest" description="Disordered" evidence="1">
    <location>
        <begin position="146"/>
        <end position="165"/>
    </location>
</feature>